<dbReference type="InterPro" id="IPR000742">
    <property type="entry name" value="EGF"/>
</dbReference>
<dbReference type="InterPro" id="IPR000152">
    <property type="entry name" value="EGF-type_Asp/Asn_hydroxyl_site"/>
</dbReference>
<evidence type="ECO:0000259" key="19">
    <source>
        <dbReference type="PROSITE" id="PS50027"/>
    </source>
</evidence>
<evidence type="ECO:0000313" key="20">
    <source>
        <dbReference type="EMBL" id="KAK9394409.1"/>
    </source>
</evidence>
<dbReference type="Proteomes" id="UP001474421">
    <property type="component" value="Unassembled WGS sequence"/>
</dbReference>
<evidence type="ECO:0000256" key="9">
    <source>
        <dbReference type="ARBA" id="ARBA00023136"/>
    </source>
</evidence>
<dbReference type="InterPro" id="IPR002049">
    <property type="entry name" value="LE_dom"/>
</dbReference>
<evidence type="ECO:0000256" key="13">
    <source>
        <dbReference type="PROSITE-ProRule" id="PRU00059"/>
    </source>
</evidence>
<dbReference type="FunFam" id="2.60.120.290:FF:000023">
    <property type="entry name" value="Multiple epidermal growth factor-like domains 8"/>
    <property type="match status" value="1"/>
</dbReference>
<dbReference type="Pfam" id="PF24973">
    <property type="entry name" value="EGF_LMN_ATRN"/>
    <property type="match status" value="2"/>
</dbReference>
<sequence>MRLGDLRASRATALRPRLDAPLGPELASTWAAGAAEPQAAAEGYPKFIMDLLKPNCLKLLVLLPLALCGIHQTDAGDCKGRREVLHSTSGYVTDGPGNYSVNGNCEWLVEAPTSSYRILLTFMFMDTECTYDYLFVYDGDSPSSPLLASLSGSTLPPIIEATSGKMLLHLFSDANYNLLGFNATYSVSLCPMGCSGHGICDNDGSCACFQGWGGKDCSVPDCITYCQNHGTCNQESQRCQCELGFVGQACDLALSDNQGAGKWYNVSIRDSTFWPRTAAAGAFLPSTGGLYIFGGLDLNTALGDLVFYNFTTNTWHQRVLSPSPTARHSHTAVAWEGSLILFGGELSTGFLTNDVWMYLPREGYWRELVPVNTTKFPPGLAGHASAVIDEWLYIFGGRTSVDVFSSHMYRFHLKRWTWELVIPSGGKAPAAAGHSMVFHPASRTLVVYGGHRPSTARFSVRVNTTDLFHVDLRYWSTLRAKDSHRGPRERAFHSATIIGNYMVVYGGNVHIHYHEEKCYEDEIFFYHLGCHQWVSSHELAPLIIQEHESKTSAQARGRYSHVATVMNGNVLLVAGGYSGVPRGDLLAYKVPTFVFQVPSQMYHLDYCSIYIEKNTCAKDPECAWCSRGCQSTQPHNLCPNSGCLGLARLLVDCQSCLAFGDTNGSLPRASGPFGWCVQNETCMPISEQARCQVGKISGTYGWWGPQSFFITSLAHCQRENFLPGLHLITYQQPRNDSQPDKVSIVRSTTITLNPSTEMDVSLVYKGFIHPLVSSSGPAEDISIWARIQRLFVVAKLARTPGASELEKVGSWAGQQEKEKLLLQRPGAERLFPSTERGNKYAVLVEGHLNNSGNGQTSELTLTWDRTGVPGGSEISYFFLEPYRSELCANYHSCLACLADQGCGWCPLSSTCHRRLAYQDDVGGCGPSTVRLILVPSNCILCEDYRDCHTCSKDPFCEWQVNSSKKGDFLCSRRGRLNAAIRSPGECPKLCNQRTTCSECLSNSSQCAWCQSTRSCFFFAAYLAKYPYGDCRGWYDSVHSVPQCLDCTRFNSCRECLQNFECGWCGNSDNPTLGRCLPGDFSGLGTFWNCSVALWESHGLPPSHPAQWSYGQCPDVDECRLGLANCHPFARCKNTPDSFQCHCNRGYAGDGVAFCNQTCYDECAHGECSGAPNFTCLCDLGWTTELITGATPPPSGVQCNLDCGCHFHSTCNIKGPGFCDECQNWTHGERCHLCRPGSYGNATTQSGCRQCACHEHGLEERGYCHSATGACYCTPPTEGLHCERCAPGYSGDPRNGGVCYQECVGRTSLLSLSSSSSLSSQRVGGPPSNGLSYCVWVLSTEADIQPCRPEQSCPTITLTIQPDTLCMHNYIYVFDGVPDFLDTGLIQLDRTLIGAFCGQGHPCPVTVEAVSGLLVIYYEANSSEASGFNATYTVHRCRPSCHINQECQEGRCVCKPGYTGPSCKFQVCPGNCSALTGQGLCNRRLGLCICSDGFAGADCTIPLQADKIIWETLIDTQLTADTASRFLHRLGHTMVEGPDSTLWMFGGMSLREGMLGNVYRYSIAERRWTQMLAGTEDRGPGPNPRYFHAAAYISSGKAMYVLGGLTADGVASDFWLLNLTTLQWRLLPDPLIPAVAGHTLTARRGSSLILIGGYSPENGFNKKLLEYNVASESWHAGNQAGTPPTGLYGHSAVYHESTDAIYVFGGHRFHVEMVSASPELYSLYYPNLTWSLLAPSQGPKPLAHFFHVAAVLKDTMVVIGGRNERENFTNHIFFYQLNCNTWILPNSTASAVVGEPMTESIAHAVASVGGRLYLSGGFSGVALGRMLALSVPVDPCLIFSSPKACNGSNASCVWCHAGCVSADAAERQGCAFGGISCFPTPRSADECRRLRTCSECLAQHPRSMAHSLGIPPSPQCKWCTNCPEGACIGSSGSCTSENDCRINQREIFVASNCSEISCEASDCAKCTASGKCMWTRQFKRTGETRRILSVQPTYDWTCFSHSLLNVSPMPVESSPPLACPTPCHNHSTCGDCLSSKGADGGWQQCVWSVSLQQCMSPTYLPMRCAAGMCGRVLSGSESCTPSCSHFQQCTLCIQQPRCGWCSFQGENGKGRCLEGGRSGPRHGLVELCGLKADWAFMSCPPENECLNGHHDCNETQNCSDLPHSYKCTCKNGYTLDNITGLCKPVCEQGCVNGTCVEPNACQCHFGYVGQNCSVECQCNKHSNCRGVGAQDQCLQCFNNTMGPHCEKCQPLFVGSALNGGSCRPCHVFCRGNSNMCITREEYKRAQQDPVRFPLEPALIPTWVAEGPAEDVAMCVNCQNNSFGDKCESCLHGYFLLEGKCTKCQCNGHADYCHELDGTGCPCQNNTETGGCQNNAQADKKDCYKQQCAKCRELFHGNPVGGHQCYRLIIVDQESCFDPTSQLNCFHEPNIKNLPFGRSVFFGVQPKFTNVDIRITIDVTFGGVDVYISTSYETFVVDVDRATGIHLVRIVPSGEDPGARSGLSNGSQSSPLVREAQAYGLITYITVREQQAVLIVRGVRDRVVITYPHEIHALKSSRFYVILLGIGGSRPNVTESQGLLFFRQDQAHIDLFVFFSVFFSCFFLFLSVCVLLWKVKQFLDLRHEQRRHLQEMTKMASRPFAKVTIYFEPDNLGAPAELVFLPARPHKLPSLAAAQPLTSRLKPYHEVPYPVAHFRRSEPFLSHLMGYSYSSFRVGPITLEPTDDGMAGVATVLFQLPGGLQAPNRACLGSALVTLRHNLQDYCSSSHGVSSSRKGLLSHENITSMSL</sequence>
<dbReference type="FunFam" id="2.120.10.80:FF:000030">
    <property type="entry name" value="Multiple epidermal growth factor-like domains 8"/>
    <property type="match status" value="1"/>
</dbReference>
<dbReference type="InterPro" id="IPR001881">
    <property type="entry name" value="EGF-like_Ca-bd_dom"/>
</dbReference>
<evidence type="ECO:0000259" key="17">
    <source>
        <dbReference type="PROSITE" id="PS01180"/>
    </source>
</evidence>
<dbReference type="PRINTS" id="PR00011">
    <property type="entry name" value="EGFLAMININ"/>
</dbReference>
<feature type="disulfide bond" evidence="15">
    <location>
        <begin position="2247"/>
        <end position="2261"/>
    </location>
</feature>
<dbReference type="Pfam" id="PF00053">
    <property type="entry name" value="EGF_laminin"/>
    <property type="match status" value="1"/>
</dbReference>
<keyword evidence="4 16" id="KW-0812">Transmembrane</keyword>
<feature type="disulfide bond" evidence="15">
    <location>
        <begin position="1272"/>
        <end position="1281"/>
    </location>
</feature>
<dbReference type="SUPFAM" id="SSF57196">
    <property type="entry name" value="EGF/Laminin"/>
    <property type="match status" value="4"/>
</dbReference>
<dbReference type="InterPro" id="IPR000859">
    <property type="entry name" value="CUB_dom"/>
</dbReference>
<keyword evidence="7" id="KW-0106">Calcium</keyword>
<keyword evidence="5" id="KW-0732">Signal</keyword>
<dbReference type="PROSITE" id="PS01187">
    <property type="entry name" value="EGF_CA"/>
    <property type="match status" value="1"/>
</dbReference>
<dbReference type="FunFam" id="2.10.25.10:FF:000191">
    <property type="entry name" value="Multiple epidermal growth factor-like domains 8"/>
    <property type="match status" value="1"/>
</dbReference>
<dbReference type="InterPro" id="IPR035914">
    <property type="entry name" value="Sperma_CUB_dom_sf"/>
</dbReference>
<dbReference type="SMART" id="SM00181">
    <property type="entry name" value="EGF"/>
    <property type="match status" value="11"/>
</dbReference>
<dbReference type="CDD" id="cd00055">
    <property type="entry name" value="EGF_Lam"/>
    <property type="match status" value="3"/>
</dbReference>
<dbReference type="FunFam" id="2.10.25.10:FF:000214">
    <property type="entry name" value="Multiple epidermal growth factor-like domains 8"/>
    <property type="match status" value="1"/>
</dbReference>
<dbReference type="InterPro" id="IPR056863">
    <property type="entry name" value="LMN_ATRN_NET-like_EGF"/>
</dbReference>
<keyword evidence="8 16" id="KW-1133">Transmembrane helix</keyword>
<feature type="domain" description="EGF-like" evidence="18">
    <location>
        <begin position="1114"/>
        <end position="1155"/>
    </location>
</feature>
<dbReference type="Pfam" id="PF12947">
    <property type="entry name" value="EGF_3"/>
    <property type="match status" value="1"/>
</dbReference>
<protein>
    <submittedName>
        <fullName evidence="20">Multiple epidermal growth factor-like domains protein 8</fullName>
    </submittedName>
</protein>
<evidence type="ECO:0000256" key="11">
    <source>
        <dbReference type="ARBA" id="ARBA00023180"/>
    </source>
</evidence>
<feature type="disulfide bond" evidence="15">
    <location>
        <begin position="1284"/>
        <end position="1298"/>
    </location>
</feature>
<reference evidence="20 21" key="1">
    <citation type="journal article" date="2024" name="Proc. Natl. Acad. Sci. U.S.A.">
        <title>The genetic regulatory architecture and epigenomic basis for age-related changes in rattlesnake venom.</title>
        <authorList>
            <person name="Hogan M.P."/>
            <person name="Holding M.L."/>
            <person name="Nystrom G.S."/>
            <person name="Colston T.J."/>
            <person name="Bartlett D.A."/>
            <person name="Mason A.J."/>
            <person name="Ellsworth S.A."/>
            <person name="Rautsaw R.M."/>
            <person name="Lawrence K.C."/>
            <person name="Strickland J.L."/>
            <person name="He B."/>
            <person name="Fraser P."/>
            <person name="Margres M.J."/>
            <person name="Gilbert D.M."/>
            <person name="Gibbs H.L."/>
            <person name="Parkinson C.L."/>
            <person name="Rokyta D.R."/>
        </authorList>
    </citation>
    <scope>NUCLEOTIDE SEQUENCE [LARGE SCALE GENOMIC DNA]</scope>
    <source>
        <strain evidence="20">DRR0105</strain>
    </source>
</reference>
<proteinExistence type="predicted"/>
<dbReference type="FunFam" id="2.10.25.10:FF:000202">
    <property type="entry name" value="Multiple epidermal growth factor-like domains 8"/>
    <property type="match status" value="1"/>
</dbReference>
<dbReference type="InterPro" id="IPR018097">
    <property type="entry name" value="EGF_Ca-bd_CS"/>
</dbReference>
<dbReference type="SMART" id="SM00180">
    <property type="entry name" value="EGF_Lam"/>
    <property type="match status" value="4"/>
</dbReference>
<organism evidence="20 21">
    <name type="scientific">Crotalus adamanteus</name>
    <name type="common">Eastern diamondback rattlesnake</name>
    <dbReference type="NCBI Taxonomy" id="8729"/>
    <lineage>
        <taxon>Eukaryota</taxon>
        <taxon>Metazoa</taxon>
        <taxon>Chordata</taxon>
        <taxon>Craniata</taxon>
        <taxon>Vertebrata</taxon>
        <taxon>Euteleostomi</taxon>
        <taxon>Lepidosauria</taxon>
        <taxon>Squamata</taxon>
        <taxon>Bifurcata</taxon>
        <taxon>Unidentata</taxon>
        <taxon>Episquamata</taxon>
        <taxon>Toxicofera</taxon>
        <taxon>Serpentes</taxon>
        <taxon>Colubroidea</taxon>
        <taxon>Viperidae</taxon>
        <taxon>Crotalinae</taxon>
        <taxon>Crotalus</taxon>
    </lineage>
</organism>
<dbReference type="SMART" id="SM00179">
    <property type="entry name" value="EGF_CA"/>
    <property type="match status" value="2"/>
</dbReference>
<dbReference type="PROSITE" id="PS00010">
    <property type="entry name" value="ASX_HYDROXYL"/>
    <property type="match status" value="2"/>
</dbReference>
<dbReference type="SMART" id="SM00423">
    <property type="entry name" value="PSI"/>
    <property type="match status" value="8"/>
</dbReference>
<evidence type="ECO:0000256" key="2">
    <source>
        <dbReference type="ARBA" id="ARBA00022441"/>
    </source>
</evidence>
<keyword evidence="3 14" id="KW-0245">EGF-like domain</keyword>
<feature type="transmembrane region" description="Helical" evidence="16">
    <location>
        <begin position="2589"/>
        <end position="2611"/>
    </location>
</feature>
<evidence type="ECO:0000256" key="5">
    <source>
        <dbReference type="ARBA" id="ARBA00022729"/>
    </source>
</evidence>
<feature type="domain" description="CUB" evidence="17">
    <location>
        <begin position="1302"/>
        <end position="1434"/>
    </location>
</feature>
<keyword evidence="11" id="KW-0325">Glycoprotein</keyword>
<keyword evidence="21" id="KW-1185">Reference proteome</keyword>
<evidence type="ECO:0000256" key="15">
    <source>
        <dbReference type="PROSITE-ProRule" id="PRU00460"/>
    </source>
</evidence>
<feature type="domain" description="EGF-like" evidence="18">
    <location>
        <begin position="218"/>
        <end position="251"/>
    </location>
</feature>
<keyword evidence="6" id="KW-0677">Repeat</keyword>
<evidence type="ECO:0000256" key="12">
    <source>
        <dbReference type="ARBA" id="ARBA00023292"/>
    </source>
</evidence>
<dbReference type="InterPro" id="IPR056737">
    <property type="entry name" value="Beta-prop_ATRN-MKLN-like"/>
</dbReference>
<evidence type="ECO:0000256" key="14">
    <source>
        <dbReference type="PROSITE-ProRule" id="PRU00076"/>
    </source>
</evidence>
<evidence type="ECO:0000256" key="7">
    <source>
        <dbReference type="ARBA" id="ARBA00022837"/>
    </source>
</evidence>
<feature type="domain" description="EGF-like" evidence="18">
    <location>
        <begin position="2140"/>
        <end position="2178"/>
    </location>
</feature>
<dbReference type="Pfam" id="PF00431">
    <property type="entry name" value="CUB"/>
    <property type="match status" value="1"/>
</dbReference>
<dbReference type="Pfam" id="PF23106">
    <property type="entry name" value="EGF_Teneurin"/>
    <property type="match status" value="1"/>
</dbReference>
<dbReference type="FunFam" id="2.10.25.10:FF:000532">
    <property type="entry name" value="Multiple epidermal growth factor-like domains 8"/>
    <property type="match status" value="1"/>
</dbReference>
<dbReference type="PROSITE" id="PS01186">
    <property type="entry name" value="EGF_2"/>
    <property type="match status" value="3"/>
</dbReference>
<dbReference type="PROSITE" id="PS01248">
    <property type="entry name" value="EGF_LAM_1"/>
    <property type="match status" value="3"/>
</dbReference>
<dbReference type="GO" id="GO:0048731">
    <property type="term" value="P:system development"/>
    <property type="evidence" value="ECO:0007669"/>
    <property type="project" value="UniProtKB-ARBA"/>
</dbReference>
<dbReference type="PANTHER" id="PTHR46093:SF16">
    <property type="entry name" value="MULTIPLE EGF-LIKE-DOMAINS 8"/>
    <property type="match status" value="1"/>
</dbReference>
<name>A0AAW1AXB0_CROAD</name>
<dbReference type="PROSITE" id="PS01180">
    <property type="entry name" value="CUB"/>
    <property type="match status" value="2"/>
</dbReference>
<dbReference type="InterPro" id="IPR024731">
    <property type="entry name" value="NELL2-like_EGF"/>
</dbReference>
<dbReference type="GO" id="GO:0016020">
    <property type="term" value="C:membrane"/>
    <property type="evidence" value="ECO:0007669"/>
    <property type="project" value="UniProtKB-SubCell"/>
</dbReference>
<accession>A0AAW1AXB0</accession>
<dbReference type="CDD" id="cd00054">
    <property type="entry name" value="EGF_CA"/>
    <property type="match status" value="2"/>
</dbReference>
<dbReference type="PROSITE" id="PS50026">
    <property type="entry name" value="EGF_3"/>
    <property type="match status" value="3"/>
</dbReference>
<comment type="subcellular location">
    <subcellularLocation>
        <location evidence="1">Membrane</location>
        <topology evidence="1">Single-pass type I membrane protein</topology>
    </subcellularLocation>
</comment>
<keyword evidence="10 14" id="KW-1015">Disulfide bond</keyword>
<dbReference type="SMART" id="SM00042">
    <property type="entry name" value="CUB"/>
    <property type="match status" value="2"/>
</dbReference>
<dbReference type="SUPFAM" id="SSF49854">
    <property type="entry name" value="Spermadhesin, CUB domain"/>
    <property type="match status" value="2"/>
</dbReference>
<evidence type="ECO:0000259" key="18">
    <source>
        <dbReference type="PROSITE" id="PS50026"/>
    </source>
</evidence>
<dbReference type="GO" id="GO:0048513">
    <property type="term" value="P:animal organ development"/>
    <property type="evidence" value="ECO:0007669"/>
    <property type="project" value="UniProtKB-ARBA"/>
</dbReference>
<dbReference type="PROSITE" id="PS50027">
    <property type="entry name" value="EGF_LAM_2"/>
    <property type="match status" value="2"/>
</dbReference>
<dbReference type="PANTHER" id="PTHR46093">
    <property type="entry name" value="ACYL-COA-BINDING DOMAIN-CONTAINING PROTEIN 5"/>
    <property type="match status" value="1"/>
</dbReference>
<feature type="domain" description="Laminin EGF-like" evidence="19">
    <location>
        <begin position="1250"/>
        <end position="1300"/>
    </location>
</feature>
<feature type="disulfide bond" evidence="14">
    <location>
        <begin position="241"/>
        <end position="250"/>
    </location>
</feature>
<keyword evidence="2" id="KW-0880">Kelch repeat</keyword>
<feature type="disulfide bond" evidence="13">
    <location>
        <begin position="78"/>
        <end position="105"/>
    </location>
</feature>
<evidence type="ECO:0000256" key="1">
    <source>
        <dbReference type="ARBA" id="ARBA00004479"/>
    </source>
</evidence>
<feature type="domain" description="Laminin EGF-like" evidence="19">
    <location>
        <begin position="2215"/>
        <end position="2263"/>
    </location>
</feature>
<dbReference type="InterPro" id="IPR015915">
    <property type="entry name" value="Kelch-typ_b-propeller"/>
</dbReference>
<evidence type="ECO:0000256" key="6">
    <source>
        <dbReference type="ARBA" id="ARBA00022737"/>
    </source>
</evidence>
<keyword evidence="9 16" id="KW-0472">Membrane</keyword>
<evidence type="ECO:0000256" key="10">
    <source>
        <dbReference type="ARBA" id="ARBA00023157"/>
    </source>
</evidence>
<dbReference type="Gene3D" id="2.10.25.10">
    <property type="entry name" value="Laminin"/>
    <property type="match status" value="7"/>
</dbReference>
<comment type="caution">
    <text evidence="20">The sequence shown here is derived from an EMBL/GenBank/DDBJ whole genome shotgun (WGS) entry which is preliminary data.</text>
</comment>
<feature type="disulfide bond" evidence="15">
    <location>
        <begin position="2235"/>
        <end position="2244"/>
    </location>
</feature>
<keyword evidence="12 15" id="KW-0424">Laminin EGF-like domain</keyword>
<evidence type="ECO:0000256" key="8">
    <source>
        <dbReference type="ARBA" id="ARBA00022989"/>
    </source>
</evidence>
<dbReference type="SUPFAM" id="SSF117281">
    <property type="entry name" value="Kelch motif"/>
    <property type="match status" value="2"/>
</dbReference>
<feature type="domain" description="CUB" evidence="17">
    <location>
        <begin position="78"/>
        <end position="188"/>
    </location>
</feature>
<dbReference type="CDD" id="cd00041">
    <property type="entry name" value="CUB"/>
    <property type="match status" value="1"/>
</dbReference>
<feature type="disulfide bond" evidence="14">
    <location>
        <begin position="222"/>
        <end position="232"/>
    </location>
</feature>
<dbReference type="GO" id="GO:0005509">
    <property type="term" value="F:calcium ion binding"/>
    <property type="evidence" value="ECO:0007669"/>
    <property type="project" value="InterPro"/>
</dbReference>
<dbReference type="Pfam" id="PF24981">
    <property type="entry name" value="Beta-prop_ATRN-LZTR1"/>
    <property type="match status" value="2"/>
</dbReference>
<evidence type="ECO:0000313" key="21">
    <source>
        <dbReference type="Proteomes" id="UP001474421"/>
    </source>
</evidence>
<gene>
    <name evidence="20" type="ORF">NXF25_014937</name>
</gene>
<dbReference type="FunFam" id="2.10.25.10:FF:000331">
    <property type="entry name" value="Multiple epidermal growth factor-like domains 8"/>
    <property type="match status" value="1"/>
</dbReference>
<comment type="caution">
    <text evidence="14">Lacks conserved residue(s) required for the propagation of feature annotation.</text>
</comment>
<evidence type="ECO:0000256" key="3">
    <source>
        <dbReference type="ARBA" id="ARBA00022536"/>
    </source>
</evidence>
<dbReference type="InterPro" id="IPR016201">
    <property type="entry name" value="PSI"/>
</dbReference>
<evidence type="ECO:0000256" key="16">
    <source>
        <dbReference type="SAM" id="Phobius"/>
    </source>
</evidence>
<dbReference type="PROSITE" id="PS00022">
    <property type="entry name" value="EGF_1"/>
    <property type="match status" value="3"/>
</dbReference>
<dbReference type="Gene3D" id="2.120.10.80">
    <property type="entry name" value="Kelch-type beta propeller"/>
    <property type="match status" value="4"/>
</dbReference>
<dbReference type="InterPro" id="IPR002165">
    <property type="entry name" value="Plexin_repeat"/>
</dbReference>
<dbReference type="EMBL" id="JAOTOJ010000011">
    <property type="protein sequence ID" value="KAK9394409.1"/>
    <property type="molecule type" value="Genomic_DNA"/>
</dbReference>
<dbReference type="Pfam" id="PF01437">
    <property type="entry name" value="PSI"/>
    <property type="match status" value="1"/>
</dbReference>
<evidence type="ECO:0000256" key="4">
    <source>
        <dbReference type="ARBA" id="ARBA00022692"/>
    </source>
</evidence>
<dbReference type="Gene3D" id="2.60.120.290">
    <property type="entry name" value="Spermadhesin, CUB domain"/>
    <property type="match status" value="2"/>
</dbReference>